<dbReference type="InterPro" id="IPR029060">
    <property type="entry name" value="PIN-like_dom_sf"/>
</dbReference>
<dbReference type="NCBIfam" id="TIGR00305">
    <property type="entry name" value="putative toxin-antitoxin system toxin component, PIN family"/>
    <property type="match status" value="1"/>
</dbReference>
<dbReference type="Proteomes" id="UP000808349">
    <property type="component" value="Unassembled WGS sequence"/>
</dbReference>
<sequence length="139" mass="15967">MVKINRIIIDTNLWISFLISNQYNQLDFLISSKKCTLIFSQDLLDEFLEVASRPKLRSYFSNADIESLLEIISEYSEFIEVNSKIVFLQDAKDDFLLSLAVDGEADYLISGGKELIEAGKFNKTEIISMSEFLKKFDSE</sequence>
<dbReference type="PANTHER" id="PTHR34610">
    <property type="entry name" value="SSL7007 PROTEIN"/>
    <property type="match status" value="1"/>
</dbReference>
<name>A0A9D7XDV9_9BACT</name>
<evidence type="ECO:0000313" key="2">
    <source>
        <dbReference type="EMBL" id="MBK9718359.1"/>
    </source>
</evidence>
<accession>A0A9D7XDV9</accession>
<organism evidence="2 3">
    <name type="scientific">Candidatus Defluviibacterium haderslevense</name>
    <dbReference type="NCBI Taxonomy" id="2981993"/>
    <lineage>
        <taxon>Bacteria</taxon>
        <taxon>Pseudomonadati</taxon>
        <taxon>Bacteroidota</taxon>
        <taxon>Saprospiria</taxon>
        <taxon>Saprospirales</taxon>
        <taxon>Saprospiraceae</taxon>
        <taxon>Candidatus Defluviibacterium</taxon>
    </lineage>
</organism>
<dbReference type="Pfam" id="PF13470">
    <property type="entry name" value="PIN_3"/>
    <property type="match status" value="1"/>
</dbReference>
<dbReference type="InterPro" id="IPR002850">
    <property type="entry name" value="PIN_toxin-like"/>
</dbReference>
<dbReference type="AlphaFoldDB" id="A0A9D7XDV9"/>
<protein>
    <submittedName>
        <fullName evidence="2">Toxin-antitoxin system toxin component, PIN family</fullName>
    </submittedName>
</protein>
<comment type="caution">
    <text evidence="2">The sequence shown here is derived from an EMBL/GenBank/DDBJ whole genome shotgun (WGS) entry which is preliminary data.</text>
</comment>
<dbReference type="SUPFAM" id="SSF88723">
    <property type="entry name" value="PIN domain-like"/>
    <property type="match status" value="1"/>
</dbReference>
<evidence type="ECO:0000259" key="1">
    <source>
        <dbReference type="Pfam" id="PF13470"/>
    </source>
</evidence>
<feature type="domain" description="PIN" evidence="1">
    <location>
        <begin position="6"/>
        <end position="111"/>
    </location>
</feature>
<dbReference type="EMBL" id="JADKFW010000010">
    <property type="protein sequence ID" value="MBK9718359.1"/>
    <property type="molecule type" value="Genomic_DNA"/>
</dbReference>
<dbReference type="InterPro" id="IPR002716">
    <property type="entry name" value="PIN_dom"/>
</dbReference>
<dbReference type="PANTHER" id="PTHR34610:SF4">
    <property type="entry name" value="SLL8027 PROTEIN"/>
    <property type="match status" value="1"/>
</dbReference>
<proteinExistence type="predicted"/>
<evidence type="ECO:0000313" key="3">
    <source>
        <dbReference type="Proteomes" id="UP000808349"/>
    </source>
</evidence>
<gene>
    <name evidence="2" type="ORF">IPO85_12785</name>
</gene>
<reference evidence="2 3" key="1">
    <citation type="submission" date="2020-10" db="EMBL/GenBank/DDBJ databases">
        <title>Connecting structure to function with the recovery of over 1000 high-quality activated sludge metagenome-assembled genomes encoding full-length rRNA genes using long-read sequencing.</title>
        <authorList>
            <person name="Singleton C.M."/>
            <person name="Petriglieri F."/>
            <person name="Kristensen J.M."/>
            <person name="Kirkegaard R.H."/>
            <person name="Michaelsen T.Y."/>
            <person name="Andersen M.H."/>
            <person name="Karst S.M."/>
            <person name="Dueholm M.S."/>
            <person name="Nielsen P.H."/>
            <person name="Albertsen M."/>
        </authorList>
    </citation>
    <scope>NUCLEOTIDE SEQUENCE [LARGE SCALE GENOMIC DNA]</scope>
    <source>
        <strain evidence="2">Ribe_18-Q3-R11-54_BAT3C.373</strain>
    </source>
</reference>